<dbReference type="Gene3D" id="1.10.1040.10">
    <property type="entry name" value="N-(1-d-carboxylethyl)-l-norvaline Dehydrogenase, domain 2"/>
    <property type="match status" value="1"/>
</dbReference>
<evidence type="ECO:0000256" key="2">
    <source>
        <dbReference type="ARBA" id="ARBA00023002"/>
    </source>
</evidence>
<evidence type="ECO:0000256" key="3">
    <source>
        <dbReference type="ARBA" id="ARBA00023027"/>
    </source>
</evidence>
<keyword evidence="3" id="KW-0520">NAD</keyword>
<dbReference type="Pfam" id="PF14833">
    <property type="entry name" value="NAD_binding_11"/>
    <property type="match status" value="1"/>
</dbReference>
<dbReference type="InterPro" id="IPR029154">
    <property type="entry name" value="HIBADH-like_NADP-bd"/>
</dbReference>
<dbReference type="InterPro" id="IPR015815">
    <property type="entry name" value="HIBADH-related"/>
</dbReference>
<comment type="caution">
    <text evidence="6">The sequence shown here is derived from an EMBL/GenBank/DDBJ whole genome shotgun (WGS) entry which is preliminary data.</text>
</comment>
<dbReference type="PIRSF" id="PIRSF000103">
    <property type="entry name" value="HIBADH"/>
    <property type="match status" value="1"/>
</dbReference>
<evidence type="ECO:0000256" key="1">
    <source>
        <dbReference type="ARBA" id="ARBA00009080"/>
    </source>
</evidence>
<sequence length="305" mass="31157">MSTLPPAESGPVSVGMIGLGNMGLPMALNLLRASGPDRHIRKVTVTGRSRERSAALLAAGAAWAGTPRELAEQSDVLILMVPDLPQVEEVLFGPDGVAEASTELVVVVSATVSAAGLRTVDARLRHGTHGRMVLVDAPVSGGTEGAEAGTLSIMVGGDVEPVARVLPVLSACGSPLRLGPLGAGAVAKACNQLIVAATMSAIAEASVIAERSGLDLGALLDLLQGGYAGSRVLETKGRRLVERDYTPTGAAKFMVKDLSFAAAAAADTRTVAPTLAAVRESFLRLTEAGLGDQDLAVIHRYVGSL</sequence>
<keyword evidence="7" id="KW-1185">Reference proteome</keyword>
<feature type="domain" description="6-phosphogluconate dehydrogenase NADP-binding" evidence="4">
    <location>
        <begin position="14"/>
        <end position="174"/>
    </location>
</feature>
<name>A0ABY2IUV2_9MICO</name>
<dbReference type="EMBL" id="SOFS01000007">
    <property type="protein sequence ID" value="TFC23351.1"/>
    <property type="molecule type" value="Genomic_DNA"/>
</dbReference>
<organism evidence="6 7">
    <name type="scientific">Cryobacterium glucosi</name>
    <dbReference type="NCBI Taxonomy" id="1259175"/>
    <lineage>
        <taxon>Bacteria</taxon>
        <taxon>Bacillati</taxon>
        <taxon>Actinomycetota</taxon>
        <taxon>Actinomycetes</taxon>
        <taxon>Micrococcales</taxon>
        <taxon>Microbacteriaceae</taxon>
        <taxon>Cryobacterium</taxon>
    </lineage>
</organism>
<evidence type="ECO:0000259" key="4">
    <source>
        <dbReference type="Pfam" id="PF03446"/>
    </source>
</evidence>
<evidence type="ECO:0000259" key="5">
    <source>
        <dbReference type="Pfam" id="PF14833"/>
    </source>
</evidence>
<dbReference type="SUPFAM" id="SSF48179">
    <property type="entry name" value="6-phosphogluconate dehydrogenase C-terminal domain-like"/>
    <property type="match status" value="1"/>
</dbReference>
<accession>A0ABY2IUV2</accession>
<evidence type="ECO:0000313" key="7">
    <source>
        <dbReference type="Proteomes" id="UP000297604"/>
    </source>
</evidence>
<dbReference type="InterPro" id="IPR006115">
    <property type="entry name" value="6PGDH_NADP-bd"/>
</dbReference>
<protein>
    <submittedName>
        <fullName evidence="6">NAD(P)-dependent oxidoreductase</fullName>
    </submittedName>
</protein>
<feature type="domain" description="3-hydroxyisobutyrate dehydrogenase-like NAD-binding" evidence="5">
    <location>
        <begin position="182"/>
        <end position="300"/>
    </location>
</feature>
<dbReference type="InterPro" id="IPR008927">
    <property type="entry name" value="6-PGluconate_DH-like_C_sf"/>
</dbReference>
<dbReference type="InterPro" id="IPR002204">
    <property type="entry name" value="3-OH-isobutyrate_DH-rel_CS"/>
</dbReference>
<evidence type="ECO:0000313" key="6">
    <source>
        <dbReference type="EMBL" id="TFC23351.1"/>
    </source>
</evidence>
<dbReference type="InterPro" id="IPR036291">
    <property type="entry name" value="NAD(P)-bd_dom_sf"/>
</dbReference>
<dbReference type="SUPFAM" id="SSF51735">
    <property type="entry name" value="NAD(P)-binding Rossmann-fold domains"/>
    <property type="match status" value="1"/>
</dbReference>
<dbReference type="Proteomes" id="UP000297604">
    <property type="component" value="Unassembled WGS sequence"/>
</dbReference>
<dbReference type="PANTHER" id="PTHR43060">
    <property type="entry name" value="3-HYDROXYISOBUTYRATE DEHYDROGENASE-LIKE 1, MITOCHONDRIAL-RELATED"/>
    <property type="match status" value="1"/>
</dbReference>
<reference evidence="6 7" key="1">
    <citation type="submission" date="2019-03" db="EMBL/GenBank/DDBJ databases">
        <title>Genomics of glacier-inhabiting Cryobacterium strains.</title>
        <authorList>
            <person name="Liu Q."/>
            <person name="Xin Y.-H."/>
        </authorList>
    </citation>
    <scope>NUCLEOTIDE SEQUENCE [LARGE SCALE GENOMIC DNA]</scope>
    <source>
        <strain evidence="6 7">MDB1-5</strain>
    </source>
</reference>
<dbReference type="InterPro" id="IPR013328">
    <property type="entry name" value="6PGD_dom2"/>
</dbReference>
<dbReference type="Pfam" id="PF03446">
    <property type="entry name" value="NAD_binding_2"/>
    <property type="match status" value="1"/>
</dbReference>
<dbReference type="PROSITE" id="PS00895">
    <property type="entry name" value="3_HYDROXYISOBUT_DH"/>
    <property type="match status" value="1"/>
</dbReference>
<dbReference type="PANTHER" id="PTHR43060:SF15">
    <property type="entry name" value="3-HYDROXYISOBUTYRATE DEHYDROGENASE-LIKE 1, MITOCHONDRIAL-RELATED"/>
    <property type="match status" value="1"/>
</dbReference>
<keyword evidence="2" id="KW-0560">Oxidoreductase</keyword>
<comment type="similarity">
    <text evidence="1">Belongs to the HIBADH-related family.</text>
</comment>
<dbReference type="Gene3D" id="3.40.50.720">
    <property type="entry name" value="NAD(P)-binding Rossmann-like Domain"/>
    <property type="match status" value="1"/>
</dbReference>
<proteinExistence type="inferred from homology"/>
<gene>
    <name evidence="6" type="ORF">E3O46_01925</name>
</gene>
<dbReference type="RefSeq" id="WP_134448462.1">
    <property type="nucleotide sequence ID" value="NZ_SOFS01000007.1"/>
</dbReference>